<feature type="domain" description="Bacterial Ig-like" evidence="1">
    <location>
        <begin position="283"/>
        <end position="360"/>
    </location>
</feature>
<dbReference type="RefSeq" id="WP_378419012.1">
    <property type="nucleotide sequence ID" value="NZ_JBHSFO010000012.1"/>
</dbReference>
<feature type="domain" description="Bacterial Ig-like" evidence="1">
    <location>
        <begin position="376"/>
        <end position="456"/>
    </location>
</feature>
<keyword evidence="3" id="KW-1185">Reference proteome</keyword>
<accession>A0ABV9FUY3</accession>
<reference evidence="3" key="1">
    <citation type="journal article" date="2019" name="Int. J. Syst. Evol. Microbiol.">
        <title>The Global Catalogue of Microorganisms (GCM) 10K type strain sequencing project: providing services to taxonomists for standard genome sequencing and annotation.</title>
        <authorList>
            <consortium name="The Broad Institute Genomics Platform"/>
            <consortium name="The Broad Institute Genome Sequencing Center for Infectious Disease"/>
            <person name="Wu L."/>
            <person name="Ma J."/>
        </authorList>
    </citation>
    <scope>NUCLEOTIDE SEQUENCE [LARGE SCALE GENOMIC DNA]</scope>
    <source>
        <strain evidence="3">CCUG 54520</strain>
    </source>
</reference>
<comment type="caution">
    <text evidence="2">The sequence shown here is derived from an EMBL/GenBank/DDBJ whole genome shotgun (WGS) entry which is preliminary data.</text>
</comment>
<dbReference type="Proteomes" id="UP001595914">
    <property type="component" value="Unassembled WGS sequence"/>
</dbReference>
<name>A0ABV9FUY3_9NOCA</name>
<dbReference type="Gene3D" id="2.60.40.10">
    <property type="entry name" value="Immunoglobulins"/>
    <property type="match status" value="3"/>
</dbReference>
<feature type="domain" description="Bacterial Ig-like" evidence="1">
    <location>
        <begin position="183"/>
        <end position="267"/>
    </location>
</feature>
<dbReference type="Pfam" id="PF16640">
    <property type="entry name" value="Big_3_5"/>
    <property type="match status" value="3"/>
</dbReference>
<gene>
    <name evidence="2" type="ORF">ACFO6S_17085</name>
</gene>
<evidence type="ECO:0000313" key="2">
    <source>
        <dbReference type="EMBL" id="MFC4605417.1"/>
    </source>
</evidence>
<dbReference type="InterPro" id="IPR006311">
    <property type="entry name" value="TAT_signal"/>
</dbReference>
<evidence type="ECO:0000259" key="1">
    <source>
        <dbReference type="Pfam" id="PF16640"/>
    </source>
</evidence>
<protein>
    <submittedName>
        <fullName evidence="2">Ig-like domain-containing protein</fullName>
    </submittedName>
</protein>
<dbReference type="InterPro" id="IPR013783">
    <property type="entry name" value="Ig-like_fold"/>
</dbReference>
<dbReference type="InterPro" id="IPR032109">
    <property type="entry name" value="Big_3_5"/>
</dbReference>
<dbReference type="PROSITE" id="PS51318">
    <property type="entry name" value="TAT"/>
    <property type="match status" value="1"/>
</dbReference>
<organism evidence="2 3">
    <name type="scientific">Rhodococcus kronopolitis</name>
    <dbReference type="NCBI Taxonomy" id="1460226"/>
    <lineage>
        <taxon>Bacteria</taxon>
        <taxon>Bacillati</taxon>
        <taxon>Actinomycetota</taxon>
        <taxon>Actinomycetes</taxon>
        <taxon>Mycobacteriales</taxon>
        <taxon>Nocardiaceae</taxon>
        <taxon>Rhodococcus</taxon>
    </lineage>
</organism>
<sequence length="476" mass="46512">MTQSSIRRVVGGVSALAVAAGFATVLGAGVAGAAPGSVSWSDGDSNFVRTVSNTTPVEGEVVTTSMKFTRSAPGVVEYVQAVKDFHPACLTYVDGSAKVDGSPQGLESQGADFARVTGSWAVYPNINPKSHTFEFSYKVGANCDRDVAMNTWTDYSGSLGSGSYPNKGTNVTVSKNVTTTVLAAVPAGVQVGQAVPLTATVTGGAAGGNVDFFDGTAQIGSGTLDAAGVATVSWTPAVRGAHALTAKFAATSKANASASAQQNIQVAQSDAVSTTALAAVSGAQVARSSTLKATVSPAGAGGTVVFKDGGATLAEVNVAANGEATYAWVPATAGDHAITATFSGRSGVTGSTGSQTVTVAASSTENTASSTVLTVGANPQVGQESSVSAKVTPANAGGSVTFKENGVVVGTANVDASGAASTLWTPSEAGLRNVVAEFSGAGTVNASSDAVSVDVATGNPGGGNVGGGSLGSLFGS</sequence>
<proteinExistence type="predicted"/>
<evidence type="ECO:0000313" key="3">
    <source>
        <dbReference type="Proteomes" id="UP001595914"/>
    </source>
</evidence>
<dbReference type="EMBL" id="JBHSFO010000012">
    <property type="protein sequence ID" value="MFC4605417.1"/>
    <property type="molecule type" value="Genomic_DNA"/>
</dbReference>